<evidence type="ECO:0000256" key="1">
    <source>
        <dbReference type="SAM" id="MobiDB-lite"/>
    </source>
</evidence>
<dbReference type="EMBL" id="ASPP01012498">
    <property type="protein sequence ID" value="ETO20559.1"/>
    <property type="molecule type" value="Genomic_DNA"/>
</dbReference>
<dbReference type="Proteomes" id="UP000023152">
    <property type="component" value="Unassembled WGS sequence"/>
</dbReference>
<keyword evidence="3" id="KW-1185">Reference proteome</keyword>
<reference evidence="2 3" key="1">
    <citation type="journal article" date="2013" name="Curr. Biol.">
        <title>The Genome of the Foraminiferan Reticulomyxa filosa.</title>
        <authorList>
            <person name="Glockner G."/>
            <person name="Hulsmann N."/>
            <person name="Schleicher M."/>
            <person name="Noegel A.A."/>
            <person name="Eichinger L."/>
            <person name="Gallinger C."/>
            <person name="Pawlowski J."/>
            <person name="Sierra R."/>
            <person name="Euteneuer U."/>
            <person name="Pillet L."/>
            <person name="Moustafa A."/>
            <person name="Platzer M."/>
            <person name="Groth M."/>
            <person name="Szafranski K."/>
            <person name="Schliwa M."/>
        </authorList>
    </citation>
    <scope>NUCLEOTIDE SEQUENCE [LARGE SCALE GENOMIC DNA]</scope>
</reference>
<dbReference type="AlphaFoldDB" id="X6N480"/>
<proteinExistence type="predicted"/>
<accession>X6N480</accession>
<protein>
    <submittedName>
        <fullName evidence="2">Uncharacterized protein</fullName>
    </submittedName>
</protein>
<comment type="caution">
    <text evidence="2">The sequence shown here is derived from an EMBL/GenBank/DDBJ whole genome shotgun (WGS) entry which is preliminary data.</text>
</comment>
<organism evidence="2 3">
    <name type="scientific">Reticulomyxa filosa</name>
    <dbReference type="NCBI Taxonomy" id="46433"/>
    <lineage>
        <taxon>Eukaryota</taxon>
        <taxon>Sar</taxon>
        <taxon>Rhizaria</taxon>
        <taxon>Retaria</taxon>
        <taxon>Foraminifera</taxon>
        <taxon>Monothalamids</taxon>
        <taxon>Reticulomyxidae</taxon>
        <taxon>Reticulomyxa</taxon>
    </lineage>
</organism>
<gene>
    <name evidence="2" type="ORF">RFI_16661</name>
</gene>
<feature type="compositionally biased region" description="Polar residues" evidence="1">
    <location>
        <begin position="54"/>
        <end position="65"/>
    </location>
</feature>
<sequence>MYNKYRDIAAVLYESFIGERATNEVNLPSSMRANIKLFFDEKFYEFWKRESEKTPATPSSPLSSISEHETEAKDPEFKFGTNLIQQKKLINKNMPCENKGRLKQQELVEKYLVVFNDAIVEVYGLLQKMYSFEFPRWAEKQLNNWTLEKRTHIVRENVSDHHNGQSFNERGLFYYNNLVPLQLNISKLVNFKTIKKCFNSENILCAHNLKLCKCCNFSRFSKTNSFGYSVIFKKFEKWSIKVKVFNKKYPKN</sequence>
<feature type="region of interest" description="Disordered" evidence="1">
    <location>
        <begin position="53"/>
        <end position="72"/>
    </location>
</feature>
<evidence type="ECO:0000313" key="2">
    <source>
        <dbReference type="EMBL" id="ETO20559.1"/>
    </source>
</evidence>
<name>X6N480_RETFI</name>
<evidence type="ECO:0000313" key="3">
    <source>
        <dbReference type="Proteomes" id="UP000023152"/>
    </source>
</evidence>